<dbReference type="RefSeq" id="WP_089811395.1">
    <property type="nucleotide sequence ID" value="NZ_FOYT01000007.1"/>
</dbReference>
<proteinExistence type="predicted"/>
<dbReference type="EMBL" id="FOYT01000007">
    <property type="protein sequence ID" value="SFR75888.1"/>
    <property type="molecule type" value="Genomic_DNA"/>
</dbReference>
<gene>
    <name evidence="1" type="ORF">SAMN04487947_4211</name>
</gene>
<dbReference type="Proteomes" id="UP000198531">
    <property type="component" value="Unassembled WGS sequence"/>
</dbReference>
<dbReference type="AlphaFoldDB" id="A0A1I6JAC8"/>
<accession>A0A1I6JAC8</accession>
<evidence type="ECO:0000313" key="1">
    <source>
        <dbReference type="EMBL" id="SFR75888.1"/>
    </source>
</evidence>
<reference evidence="2" key="1">
    <citation type="submission" date="2016-10" db="EMBL/GenBank/DDBJ databases">
        <authorList>
            <person name="Varghese N."/>
            <person name="Submissions S."/>
        </authorList>
    </citation>
    <scope>NUCLEOTIDE SEQUENCE [LARGE SCALE GENOMIC DNA]</scope>
    <source>
        <strain evidence="2">CGMCC 1.7736</strain>
    </source>
</reference>
<sequence>MMRENTKVVEQFVDGWATDYEIREVDGETIVVDVDSRKHSYRIDYERLDDWKLVSEESVGEMPWMRYVFERAT</sequence>
<protein>
    <submittedName>
        <fullName evidence="1">Uncharacterized protein</fullName>
    </submittedName>
</protein>
<organism evidence="1 2">
    <name type="scientific">Halogeometricum rufum</name>
    <dbReference type="NCBI Taxonomy" id="553469"/>
    <lineage>
        <taxon>Archaea</taxon>
        <taxon>Methanobacteriati</taxon>
        <taxon>Methanobacteriota</taxon>
        <taxon>Stenosarchaea group</taxon>
        <taxon>Halobacteria</taxon>
        <taxon>Halobacteriales</taxon>
        <taxon>Haloferacaceae</taxon>
        <taxon>Halogeometricum</taxon>
    </lineage>
</organism>
<keyword evidence="2" id="KW-1185">Reference proteome</keyword>
<name>A0A1I6JAC8_9EURY</name>
<evidence type="ECO:0000313" key="2">
    <source>
        <dbReference type="Proteomes" id="UP000198531"/>
    </source>
</evidence>